<dbReference type="Gene3D" id="3.40.50.1820">
    <property type="entry name" value="alpha/beta hydrolase"/>
    <property type="match status" value="1"/>
</dbReference>
<dbReference type="EMBL" id="BJHW01000001">
    <property type="protein sequence ID" value="GDY54629.1"/>
    <property type="molecule type" value="Genomic_DNA"/>
</dbReference>
<evidence type="ECO:0000313" key="2">
    <source>
        <dbReference type="EMBL" id="GDY54629.1"/>
    </source>
</evidence>
<dbReference type="RefSeq" id="WP_137978479.1">
    <property type="nucleotide sequence ID" value="NZ_BAAASO010000011.1"/>
</dbReference>
<evidence type="ECO:0000313" key="3">
    <source>
        <dbReference type="Proteomes" id="UP000301309"/>
    </source>
</evidence>
<reference evidence="2 3" key="1">
    <citation type="journal article" date="2020" name="Int. J. Syst. Evol. Microbiol.">
        <title>Reclassification of Streptomyces castelarensis and Streptomyces sporoclivatus as later heterotypic synonyms of Streptomyces antimycoticus.</title>
        <authorList>
            <person name="Komaki H."/>
            <person name="Tamura T."/>
        </authorList>
    </citation>
    <scope>NUCLEOTIDE SEQUENCE [LARGE SCALE GENOMIC DNA]</scope>
    <source>
        <strain evidence="2 3">NBRC 13459</strain>
    </source>
</reference>
<dbReference type="SUPFAM" id="SSF53474">
    <property type="entry name" value="alpha/beta-Hydrolases"/>
    <property type="match status" value="1"/>
</dbReference>
<dbReference type="Pfam" id="PF12697">
    <property type="entry name" value="Abhydrolase_6"/>
    <property type="match status" value="1"/>
</dbReference>
<dbReference type="InterPro" id="IPR029058">
    <property type="entry name" value="AB_hydrolase_fold"/>
</dbReference>
<sequence length="251" mass="27742">MKQVLLLHGLGNNGGIWAAARPHWRPDIRVHTPDLPWRGDGISDWRFETDSAARVGKALAAVPGGADVVVAHSFSALPLLELLSRKALAGEPVGPSGVVLMTPFYRRQPDDFHWNMIVPLLTSFHDTMAEGIRLQSLDRPIEPGLRADMARRLCEWVGPYGWLRFFEAYLNTPLLRPDLITVPCLVIGAERDRTAPVDEARLLAEDLPAGEARILADGGHFPMLERPRWFTDTVHAFLDTVPARVSPSAGV</sequence>
<dbReference type="PANTHER" id="PTHR43798:SF33">
    <property type="entry name" value="HYDROLASE, PUTATIVE (AFU_ORTHOLOGUE AFUA_2G14860)-RELATED"/>
    <property type="match status" value="1"/>
</dbReference>
<dbReference type="Proteomes" id="UP000301309">
    <property type="component" value="Unassembled WGS sequence"/>
</dbReference>
<dbReference type="GO" id="GO:0016020">
    <property type="term" value="C:membrane"/>
    <property type="evidence" value="ECO:0007669"/>
    <property type="project" value="TreeGrafter"/>
</dbReference>
<dbReference type="InterPro" id="IPR000073">
    <property type="entry name" value="AB_hydrolase_1"/>
</dbReference>
<protein>
    <recommendedName>
        <fullName evidence="1">AB hydrolase-1 domain-containing protein</fullName>
    </recommendedName>
</protein>
<accession>A0A4D4L9E8</accession>
<dbReference type="OrthoDB" id="4027744at2"/>
<keyword evidence="3" id="KW-1185">Reference proteome</keyword>
<evidence type="ECO:0000259" key="1">
    <source>
        <dbReference type="Pfam" id="PF12697"/>
    </source>
</evidence>
<comment type="caution">
    <text evidence="2">The sequence shown here is derived from an EMBL/GenBank/DDBJ whole genome shotgun (WGS) entry which is preliminary data.</text>
</comment>
<feature type="domain" description="AB hydrolase-1" evidence="1">
    <location>
        <begin position="4"/>
        <end position="232"/>
    </location>
</feature>
<dbReference type="GO" id="GO:0003824">
    <property type="term" value="F:catalytic activity"/>
    <property type="evidence" value="ECO:0007669"/>
    <property type="project" value="UniProtKB-ARBA"/>
</dbReference>
<proteinExistence type="predicted"/>
<organism evidence="2 3">
    <name type="scientific">Streptomyces violaceusniger</name>
    <dbReference type="NCBI Taxonomy" id="68280"/>
    <lineage>
        <taxon>Bacteria</taxon>
        <taxon>Bacillati</taxon>
        <taxon>Actinomycetota</taxon>
        <taxon>Actinomycetes</taxon>
        <taxon>Kitasatosporales</taxon>
        <taxon>Streptomycetaceae</taxon>
        <taxon>Streptomyces</taxon>
        <taxon>Streptomyces violaceusniger group</taxon>
    </lineage>
</organism>
<dbReference type="PANTHER" id="PTHR43798">
    <property type="entry name" value="MONOACYLGLYCEROL LIPASE"/>
    <property type="match status" value="1"/>
</dbReference>
<dbReference type="InterPro" id="IPR050266">
    <property type="entry name" value="AB_hydrolase_sf"/>
</dbReference>
<name>A0A4D4L9E8_STRVO</name>
<dbReference type="AlphaFoldDB" id="A0A4D4L9E8"/>
<gene>
    <name evidence="2" type="ORF">SVIO_052520</name>
</gene>